<dbReference type="Gene3D" id="3.10.129.10">
    <property type="entry name" value="Hotdog Thioesterase"/>
    <property type="match status" value="1"/>
</dbReference>
<gene>
    <name evidence="1" type="ORF">MNBD_NITROSPINAE03-1340</name>
</gene>
<dbReference type="AlphaFoldDB" id="A0A3B1BUS2"/>
<sequence>MSKTDIDIFYEDTDCGGVVYYANYLKYFERA</sequence>
<dbReference type="EMBL" id="UOGB01000226">
    <property type="protein sequence ID" value="VAX22056.1"/>
    <property type="molecule type" value="Genomic_DNA"/>
</dbReference>
<evidence type="ECO:0000313" key="1">
    <source>
        <dbReference type="EMBL" id="VAX22056.1"/>
    </source>
</evidence>
<feature type="non-terminal residue" evidence="1">
    <location>
        <position position="31"/>
    </location>
</feature>
<name>A0A3B1BUS2_9ZZZZ</name>
<organism evidence="1">
    <name type="scientific">hydrothermal vent metagenome</name>
    <dbReference type="NCBI Taxonomy" id="652676"/>
    <lineage>
        <taxon>unclassified sequences</taxon>
        <taxon>metagenomes</taxon>
        <taxon>ecological metagenomes</taxon>
    </lineage>
</organism>
<accession>A0A3B1BUS2</accession>
<reference evidence="1" key="1">
    <citation type="submission" date="2018-06" db="EMBL/GenBank/DDBJ databases">
        <authorList>
            <person name="Zhirakovskaya E."/>
        </authorList>
    </citation>
    <scope>NUCLEOTIDE SEQUENCE</scope>
</reference>
<protein>
    <submittedName>
        <fullName evidence="1">4-hydroxybenzoyl-CoA thioesterase family active site</fullName>
    </submittedName>
</protein>
<dbReference type="SUPFAM" id="SSF54637">
    <property type="entry name" value="Thioesterase/thiol ester dehydrase-isomerase"/>
    <property type="match status" value="1"/>
</dbReference>
<proteinExistence type="predicted"/>
<dbReference type="InterPro" id="IPR029069">
    <property type="entry name" value="HotDog_dom_sf"/>
</dbReference>